<protein>
    <submittedName>
        <fullName evidence="1">Uncharacterized protein</fullName>
    </submittedName>
</protein>
<organism evidence="1 2">
    <name type="scientific">Cannabis sativa</name>
    <name type="common">Hemp</name>
    <name type="synonym">Marijuana</name>
    <dbReference type="NCBI Taxonomy" id="3483"/>
    <lineage>
        <taxon>Eukaryota</taxon>
        <taxon>Viridiplantae</taxon>
        <taxon>Streptophyta</taxon>
        <taxon>Embryophyta</taxon>
        <taxon>Tracheophyta</taxon>
        <taxon>Spermatophyta</taxon>
        <taxon>Magnoliopsida</taxon>
        <taxon>eudicotyledons</taxon>
        <taxon>Gunneridae</taxon>
        <taxon>Pentapetalae</taxon>
        <taxon>rosids</taxon>
        <taxon>fabids</taxon>
        <taxon>Rosales</taxon>
        <taxon>Cannabaceae</taxon>
        <taxon>Cannabis</taxon>
    </lineage>
</organism>
<keyword evidence="2" id="KW-1185">Reference proteome</keyword>
<reference evidence="1" key="1">
    <citation type="submission" date="2018-11" db="EMBL/GenBank/DDBJ databases">
        <authorList>
            <person name="Grassa J C."/>
        </authorList>
    </citation>
    <scope>NUCLEOTIDE SEQUENCE [LARGE SCALE GENOMIC DNA]</scope>
</reference>
<evidence type="ECO:0000313" key="2">
    <source>
        <dbReference type="Proteomes" id="UP000596661"/>
    </source>
</evidence>
<reference evidence="1" key="2">
    <citation type="submission" date="2021-03" db="UniProtKB">
        <authorList>
            <consortium name="EnsemblPlants"/>
        </authorList>
    </citation>
    <scope>IDENTIFICATION</scope>
</reference>
<dbReference type="Proteomes" id="UP000596661">
    <property type="component" value="Chromosome 4"/>
</dbReference>
<sequence length="181" mass="20326">MQEANESKIFDKGGVFDLGNEGDKGLIKKGDITRFIKHLENGSHRILFDKRPIISVEIGVKTINAWGFIQRKLEESLLNFINSVGFLEHFGPIVPSKFVNAIRFLSKRGMTVEKFGISIALGKPLDSSSLLPIGFFFKEKSIQMGLEDFYSLDIVVILIISVLNMVKLLFKSTNSLFELKA</sequence>
<proteinExistence type="predicted"/>
<dbReference type="Gramene" id="evm.model.04.1456">
    <property type="protein sequence ID" value="cds.evm.model.04.1456"/>
    <property type="gene ID" value="evm.TU.04.1456"/>
</dbReference>
<evidence type="ECO:0000313" key="1">
    <source>
        <dbReference type="EnsemblPlants" id="cds.evm.model.04.1456"/>
    </source>
</evidence>
<dbReference type="AlphaFoldDB" id="A0A803PD59"/>
<name>A0A803PD59_CANSA</name>
<dbReference type="EMBL" id="UZAU01000389">
    <property type="status" value="NOT_ANNOTATED_CDS"/>
    <property type="molecule type" value="Genomic_DNA"/>
</dbReference>
<accession>A0A803PD59</accession>
<dbReference type="EnsemblPlants" id="evm.model.04.1456">
    <property type="protein sequence ID" value="cds.evm.model.04.1456"/>
    <property type="gene ID" value="evm.TU.04.1456"/>
</dbReference>